<dbReference type="EMBL" id="LT603033">
    <property type="protein sequence ID" value="SCA80208.1"/>
    <property type="molecule type" value="Genomic_DNA"/>
</dbReference>
<evidence type="ECO:0000313" key="1">
    <source>
        <dbReference type="EMBL" id="SCA80208.1"/>
    </source>
</evidence>
<reference evidence="1 2" key="1">
    <citation type="submission" date="2016-07" db="EMBL/GenBank/DDBJ databases">
        <authorList>
            <person name="Millard A."/>
        </authorList>
    </citation>
    <scope>NUCLEOTIDE SEQUENCE [LARGE SCALE GENOMIC DNA]</scope>
</reference>
<gene>
    <name evidence="1" type="ORF">PSLUR01_00231</name>
</gene>
<name>A0A1C3S6K4_9CAUD</name>
<evidence type="ECO:0000313" key="2">
    <source>
        <dbReference type="Proteomes" id="UP000279386"/>
    </source>
</evidence>
<dbReference type="Proteomes" id="UP000279386">
    <property type="component" value="Segment"/>
</dbReference>
<protein>
    <submittedName>
        <fullName evidence="1">Uncharacterized protein</fullName>
    </submittedName>
</protein>
<accession>A0A1C3S6K4</accession>
<proteinExistence type="predicted"/>
<sequence length="87" mass="10530">MQMINLSKDEYTERMTKITHKRNTIYHNPEIQHSKKMIMMRELKMGVFLGTNYQDTEVNRLIAELLLEIRGKLYFHQMTQPLRCTKK</sequence>
<organism evidence="1 2">
    <name type="scientific">Escherichia phage vB_Eco_slurp01</name>
    <dbReference type="NCBI Taxonomy" id="1874688"/>
    <lineage>
        <taxon>Viruses</taxon>
        <taxon>Duplodnaviria</taxon>
        <taxon>Heunggongvirae</taxon>
        <taxon>Uroviricota</taxon>
        <taxon>Caudoviricetes</taxon>
        <taxon>Asteriusvirus</taxon>
        <taxon>Asteriusvirus PBECO4</taxon>
    </lineage>
</organism>